<reference evidence="3 4" key="1">
    <citation type="submission" date="2018-11" db="EMBL/GenBank/DDBJ databases">
        <title>Genome sequence of Apiotrichum porosum DSM 27194.</title>
        <authorList>
            <person name="Aliyu H."/>
            <person name="Gorte O."/>
            <person name="Ochsenreither K."/>
        </authorList>
    </citation>
    <scope>NUCLEOTIDE SEQUENCE [LARGE SCALE GENOMIC DNA]</scope>
    <source>
        <strain evidence="3 4">DSM 27194</strain>
    </source>
</reference>
<proteinExistence type="predicted"/>
<dbReference type="AlphaFoldDB" id="A0A427XGA9"/>
<dbReference type="RefSeq" id="XP_028473009.1">
    <property type="nucleotide sequence ID" value="XM_028618642.1"/>
</dbReference>
<evidence type="ECO:0000313" key="4">
    <source>
        <dbReference type="Proteomes" id="UP000279236"/>
    </source>
</evidence>
<dbReference type="InterPro" id="IPR017853">
    <property type="entry name" value="GH"/>
</dbReference>
<evidence type="ECO:0000259" key="2">
    <source>
        <dbReference type="Pfam" id="PF13204"/>
    </source>
</evidence>
<comment type="caution">
    <text evidence="3">The sequence shown here is derived from an EMBL/GenBank/DDBJ whole genome shotgun (WGS) entry which is preliminary data.</text>
</comment>
<evidence type="ECO:0000259" key="1">
    <source>
        <dbReference type="Pfam" id="PF12904"/>
    </source>
</evidence>
<dbReference type="InterPro" id="IPR024749">
    <property type="entry name" value="Collagen-bd_put"/>
</dbReference>
<sequence length="506" mass="56270">MLDHDLLQKLAVRPSSTKSTLERAATGEPFFLFSDTAWELFHRLTREEVVHYLDTRKRQGFNAVLAVALPRARSDTFHSKYFHPNRYGQVPLMNDDPRTPNEKYFSHIDWVVQAAAERGILVFLVPTWSRWINGAASFGAFLGERYPFLPKMLGGDSNPIWTNAREIWRRFRANGREVHDVPIPTTLDLPRLEWFDVFRSMGEAIATAEKPFWGQAGAPLLTYHPTALWLPWSPDALASSFFGDDGWLTLDACQSGHADTPNLVFDPPMHFWNARAPHAPISKMVAQSVGKRPVLDLEGHYEGMYVNLAPGSGAKWNGDDIRSGAWQSVLSGACGVVYGHNTVWQMYDVEHAKIAPQIVPVLGVEASESWKEALNVPGPGYIAILASFFGTLPADMNLQPAQDVLLSSAAPEASRDTDGRVDVMRDVSADYSNLLIAHSGSGYAFEIDLEAVFGEHSVTTAWFDPRTGTEAPFQLCPRQTKFTPPSAGSVKHDWVLVYAVTVMQSQ</sequence>
<name>A0A427XGA9_9TREE</name>
<dbReference type="InterPro" id="IPR025277">
    <property type="entry name" value="Apiosidase-like_cat_dom"/>
</dbReference>
<organism evidence="3 4">
    <name type="scientific">Apiotrichum porosum</name>
    <dbReference type="NCBI Taxonomy" id="105984"/>
    <lineage>
        <taxon>Eukaryota</taxon>
        <taxon>Fungi</taxon>
        <taxon>Dikarya</taxon>
        <taxon>Basidiomycota</taxon>
        <taxon>Agaricomycotina</taxon>
        <taxon>Tremellomycetes</taxon>
        <taxon>Trichosporonales</taxon>
        <taxon>Trichosporonaceae</taxon>
        <taxon>Apiotrichum</taxon>
    </lineage>
</organism>
<feature type="domain" description="Putative collagen-binding" evidence="1">
    <location>
        <begin position="428"/>
        <end position="497"/>
    </location>
</feature>
<feature type="domain" description="Apiosidase-like catalytic" evidence="2">
    <location>
        <begin position="20"/>
        <end position="393"/>
    </location>
</feature>
<dbReference type="SUPFAM" id="SSF51445">
    <property type="entry name" value="(Trans)glycosidases"/>
    <property type="match status" value="1"/>
</dbReference>
<dbReference type="Proteomes" id="UP000279236">
    <property type="component" value="Unassembled WGS sequence"/>
</dbReference>
<evidence type="ECO:0008006" key="5">
    <source>
        <dbReference type="Google" id="ProtNLM"/>
    </source>
</evidence>
<keyword evidence="4" id="KW-1185">Reference proteome</keyword>
<gene>
    <name evidence="3" type="ORF">EHS24_002928</name>
</gene>
<protein>
    <recommendedName>
        <fullName evidence="5">DUF4038 domain-containing protein</fullName>
    </recommendedName>
</protein>
<dbReference type="Gene3D" id="3.20.20.80">
    <property type="entry name" value="Glycosidases"/>
    <property type="match status" value="1"/>
</dbReference>
<dbReference type="STRING" id="105984.A0A427XGA9"/>
<dbReference type="PANTHER" id="PTHR37836:SF2">
    <property type="entry name" value="DUF4038 DOMAIN-CONTAINING PROTEIN"/>
    <property type="match status" value="1"/>
</dbReference>
<dbReference type="OrthoDB" id="2581507at2759"/>
<dbReference type="Pfam" id="PF12904">
    <property type="entry name" value="Collagen_bind_2"/>
    <property type="match status" value="1"/>
</dbReference>
<dbReference type="EMBL" id="RSCE01000014">
    <property type="protein sequence ID" value="RSH77862.1"/>
    <property type="molecule type" value="Genomic_DNA"/>
</dbReference>
<evidence type="ECO:0000313" key="3">
    <source>
        <dbReference type="EMBL" id="RSH77862.1"/>
    </source>
</evidence>
<accession>A0A427XGA9</accession>
<dbReference type="PANTHER" id="PTHR37836">
    <property type="entry name" value="LMO1036 PROTEIN"/>
    <property type="match status" value="1"/>
</dbReference>
<dbReference type="Pfam" id="PF13204">
    <property type="entry name" value="Apiosidase"/>
    <property type="match status" value="1"/>
</dbReference>
<dbReference type="GeneID" id="39587471"/>